<dbReference type="Pfam" id="PF08327">
    <property type="entry name" value="AHSA1"/>
    <property type="match status" value="1"/>
</dbReference>
<dbReference type="RefSeq" id="WP_217789833.1">
    <property type="nucleotide sequence ID" value="NZ_JAHSPG010000002.1"/>
</dbReference>
<sequence>MERGTIKKSIDVKAPASKVWNVLTQDKFNRIWYAAFMEGSYAVTDWQQGSKVTFLDGDKNGVFGKIVELKPNEKISMRYEGVVENGQETTTSDDAKQWIGATEIYSLSNTNGNTSILVELEGPVKFMEMCTPLWDKALQKIKGLSEE</sequence>
<dbReference type="InterPro" id="IPR013538">
    <property type="entry name" value="ASHA1/2-like_C"/>
</dbReference>
<evidence type="ECO:0000259" key="1">
    <source>
        <dbReference type="Pfam" id="PF08327"/>
    </source>
</evidence>
<feature type="domain" description="Activator of Hsp90 ATPase homologue 1/2-like C-terminal" evidence="1">
    <location>
        <begin position="13"/>
        <end position="81"/>
    </location>
</feature>
<dbReference type="AlphaFoldDB" id="A0A9E2S4A9"/>
<dbReference type="CDD" id="cd07814">
    <property type="entry name" value="SRPBCC_CalC_Aha1-like"/>
    <property type="match status" value="1"/>
</dbReference>
<gene>
    <name evidence="2" type="ORF">KTO63_03870</name>
</gene>
<keyword evidence="3" id="KW-1185">Reference proteome</keyword>
<evidence type="ECO:0000313" key="2">
    <source>
        <dbReference type="EMBL" id="MBV4356273.1"/>
    </source>
</evidence>
<reference evidence="2" key="1">
    <citation type="submission" date="2021-06" db="EMBL/GenBank/DDBJ databases">
        <authorList>
            <person name="Huq M.A."/>
        </authorList>
    </citation>
    <scope>NUCLEOTIDE SEQUENCE</scope>
    <source>
        <strain evidence="2">MAH-26</strain>
    </source>
</reference>
<dbReference type="Proteomes" id="UP000812270">
    <property type="component" value="Unassembled WGS sequence"/>
</dbReference>
<dbReference type="EMBL" id="JAHSPG010000002">
    <property type="protein sequence ID" value="MBV4356273.1"/>
    <property type="molecule type" value="Genomic_DNA"/>
</dbReference>
<name>A0A9E2S4A9_9BACT</name>
<comment type="caution">
    <text evidence="2">The sequence shown here is derived from an EMBL/GenBank/DDBJ whole genome shotgun (WGS) entry which is preliminary data.</text>
</comment>
<protein>
    <submittedName>
        <fullName evidence="2">SRPBCC domain-containing protein</fullName>
    </submittedName>
</protein>
<accession>A0A9E2S4A9</accession>
<proteinExistence type="predicted"/>
<organism evidence="2 3">
    <name type="scientific">Pinibacter aurantiacus</name>
    <dbReference type="NCBI Taxonomy" id="2851599"/>
    <lineage>
        <taxon>Bacteria</taxon>
        <taxon>Pseudomonadati</taxon>
        <taxon>Bacteroidota</taxon>
        <taxon>Chitinophagia</taxon>
        <taxon>Chitinophagales</taxon>
        <taxon>Chitinophagaceae</taxon>
        <taxon>Pinibacter</taxon>
    </lineage>
</organism>
<evidence type="ECO:0000313" key="3">
    <source>
        <dbReference type="Proteomes" id="UP000812270"/>
    </source>
</evidence>